<comment type="caution">
    <text evidence="1">The sequence shown here is derived from an EMBL/GenBank/DDBJ whole genome shotgun (WGS) entry which is preliminary data.</text>
</comment>
<proteinExistence type="predicted"/>
<sequence>MRGSFPLNGTYFQVNEVSFLPRSANVSLSVSDLDDHQCPCKVGQDGGTSDSKIHEHALSSQNVHKKIYKHQRWVDHNENSHIRAVSYCGGTQRSVMVIISQEGCKRCGVRYGFVWYQTSCLKT</sequence>
<reference evidence="1 2" key="1">
    <citation type="journal article" date="2022" name="Nat. Plants">
        <title>Genomes of leafy and leafless Platanthera orchids illuminate the evolution of mycoheterotrophy.</title>
        <authorList>
            <person name="Li M.H."/>
            <person name="Liu K.W."/>
            <person name="Li Z."/>
            <person name="Lu H.C."/>
            <person name="Ye Q.L."/>
            <person name="Zhang D."/>
            <person name="Wang J.Y."/>
            <person name="Li Y.F."/>
            <person name="Zhong Z.M."/>
            <person name="Liu X."/>
            <person name="Yu X."/>
            <person name="Liu D.K."/>
            <person name="Tu X.D."/>
            <person name="Liu B."/>
            <person name="Hao Y."/>
            <person name="Liao X.Y."/>
            <person name="Jiang Y.T."/>
            <person name="Sun W.H."/>
            <person name="Chen J."/>
            <person name="Chen Y.Q."/>
            <person name="Ai Y."/>
            <person name="Zhai J.W."/>
            <person name="Wu S.S."/>
            <person name="Zhou Z."/>
            <person name="Hsiao Y.Y."/>
            <person name="Wu W.L."/>
            <person name="Chen Y.Y."/>
            <person name="Lin Y.F."/>
            <person name="Hsu J.L."/>
            <person name="Li C.Y."/>
            <person name="Wang Z.W."/>
            <person name="Zhao X."/>
            <person name="Zhong W.Y."/>
            <person name="Ma X.K."/>
            <person name="Ma L."/>
            <person name="Huang J."/>
            <person name="Chen G.Z."/>
            <person name="Huang M.Z."/>
            <person name="Huang L."/>
            <person name="Peng D.H."/>
            <person name="Luo Y.B."/>
            <person name="Zou S.Q."/>
            <person name="Chen S.P."/>
            <person name="Lan S."/>
            <person name="Tsai W.C."/>
            <person name="Van de Peer Y."/>
            <person name="Liu Z.J."/>
        </authorList>
    </citation>
    <scope>NUCLEOTIDE SEQUENCE [LARGE SCALE GENOMIC DNA]</scope>
    <source>
        <strain evidence="1">Lor288</strain>
    </source>
</reference>
<evidence type="ECO:0000313" key="2">
    <source>
        <dbReference type="Proteomes" id="UP001412067"/>
    </source>
</evidence>
<gene>
    <name evidence="1" type="ORF">KSP40_PGU001818</name>
</gene>
<accession>A0ABR2MTU8</accession>
<dbReference type="EMBL" id="JBBWWR010000005">
    <property type="protein sequence ID" value="KAK8967039.1"/>
    <property type="molecule type" value="Genomic_DNA"/>
</dbReference>
<dbReference type="Proteomes" id="UP001412067">
    <property type="component" value="Unassembled WGS sequence"/>
</dbReference>
<organism evidence="1 2">
    <name type="scientific">Platanthera guangdongensis</name>
    <dbReference type="NCBI Taxonomy" id="2320717"/>
    <lineage>
        <taxon>Eukaryota</taxon>
        <taxon>Viridiplantae</taxon>
        <taxon>Streptophyta</taxon>
        <taxon>Embryophyta</taxon>
        <taxon>Tracheophyta</taxon>
        <taxon>Spermatophyta</taxon>
        <taxon>Magnoliopsida</taxon>
        <taxon>Liliopsida</taxon>
        <taxon>Asparagales</taxon>
        <taxon>Orchidaceae</taxon>
        <taxon>Orchidoideae</taxon>
        <taxon>Orchideae</taxon>
        <taxon>Orchidinae</taxon>
        <taxon>Platanthera</taxon>
    </lineage>
</organism>
<keyword evidence="2" id="KW-1185">Reference proteome</keyword>
<name>A0ABR2MTU8_9ASPA</name>
<protein>
    <submittedName>
        <fullName evidence="1">Uncharacterized protein</fullName>
    </submittedName>
</protein>
<evidence type="ECO:0000313" key="1">
    <source>
        <dbReference type="EMBL" id="KAK8967039.1"/>
    </source>
</evidence>